<reference evidence="1 2" key="1">
    <citation type="journal article" date="2016" name="Nat. Commun.">
        <title>Thousands of microbial genomes shed light on interconnected biogeochemical processes in an aquifer system.</title>
        <authorList>
            <person name="Anantharaman K."/>
            <person name="Brown C.T."/>
            <person name="Hug L.A."/>
            <person name="Sharon I."/>
            <person name="Castelle C.J."/>
            <person name="Probst A.J."/>
            <person name="Thomas B.C."/>
            <person name="Singh A."/>
            <person name="Wilkins M.J."/>
            <person name="Karaoz U."/>
            <person name="Brodie E.L."/>
            <person name="Williams K.H."/>
            <person name="Hubbard S.S."/>
            <person name="Banfield J.F."/>
        </authorList>
    </citation>
    <scope>NUCLEOTIDE SEQUENCE [LARGE SCALE GENOMIC DNA]</scope>
</reference>
<evidence type="ECO:0000313" key="1">
    <source>
        <dbReference type="EMBL" id="OGG04810.1"/>
    </source>
</evidence>
<organism evidence="1 2">
    <name type="scientific">Candidatus Gottesmanbacteria bacterium RBG_16_52_11</name>
    <dbReference type="NCBI Taxonomy" id="1798374"/>
    <lineage>
        <taxon>Bacteria</taxon>
        <taxon>Candidatus Gottesmaniibacteriota</taxon>
    </lineage>
</organism>
<dbReference type="EMBL" id="MFJD01000001">
    <property type="protein sequence ID" value="OGG04810.1"/>
    <property type="molecule type" value="Genomic_DNA"/>
</dbReference>
<dbReference type="Proteomes" id="UP000178448">
    <property type="component" value="Unassembled WGS sequence"/>
</dbReference>
<gene>
    <name evidence="1" type="ORF">A2Z33_05875</name>
</gene>
<dbReference type="AlphaFoldDB" id="A0A1F5YX83"/>
<evidence type="ECO:0000313" key="2">
    <source>
        <dbReference type="Proteomes" id="UP000178448"/>
    </source>
</evidence>
<protein>
    <submittedName>
        <fullName evidence="1">Uncharacterized protein</fullName>
    </submittedName>
</protein>
<sequence>MDIQDAAPFGFVPHRLNVPGVQKLSNFSYNILFVFKHNIRLHAVYVPHIETYREKNGIQLMTYCNEGDPNAKVILLYDKKKKRWHGEKFFLNERTGIADGSEWKMFFIHLTLLGCDRREKMSFYASEGNDTGHPGKKLPN</sequence>
<comment type="caution">
    <text evidence="1">The sequence shown here is derived from an EMBL/GenBank/DDBJ whole genome shotgun (WGS) entry which is preliminary data.</text>
</comment>
<accession>A0A1F5YX83</accession>
<proteinExistence type="predicted"/>
<name>A0A1F5YX83_9BACT</name>